<dbReference type="EMBL" id="JANPWB010000003">
    <property type="protein sequence ID" value="KAJ1201586.1"/>
    <property type="molecule type" value="Genomic_DNA"/>
</dbReference>
<feature type="region of interest" description="Disordered" evidence="2">
    <location>
        <begin position="460"/>
        <end position="480"/>
    </location>
</feature>
<keyword evidence="1" id="KW-0175">Coiled coil</keyword>
<feature type="region of interest" description="Disordered" evidence="2">
    <location>
        <begin position="686"/>
        <end position="737"/>
    </location>
</feature>
<feature type="compositionally biased region" description="Polar residues" evidence="2">
    <location>
        <begin position="694"/>
        <end position="707"/>
    </location>
</feature>
<evidence type="ECO:0000313" key="3">
    <source>
        <dbReference type="EMBL" id="KAJ1201586.1"/>
    </source>
</evidence>
<name>A0AAV7VLK4_PLEWA</name>
<accession>A0AAV7VLK4</accession>
<feature type="region of interest" description="Disordered" evidence="2">
    <location>
        <begin position="352"/>
        <end position="408"/>
    </location>
</feature>
<evidence type="ECO:0008006" key="5">
    <source>
        <dbReference type="Google" id="ProtNLM"/>
    </source>
</evidence>
<sequence length="946" mass="100910">MSQSGDATAGAVFEMEKLKEYSVAQLKQFLKDLDCPTESSTREGELQQAQRAEVTIKKAGGHTEEENVGGEVQRIHSGVVEVPVTPGGRVPRRDGRVSPKGLTPEELQDRQAERVRRLEAEKLRMQREYDKWEELKERRRNLEIKKMIYAYELKLKELEVMRAESSWNGGSNNCISSDAAEVHMPREVVPYLKEGVNTRQEVQGYEVAPVMHRVPEVDWGTGMGSHIPTGGRDTLLTLGESDRERGSPQVEVLVMECEDIPEECGLSVRDSQVLSHQSQEGDVGCFFKAESLDGWVKGTLVNSCEGLSDVIAGEHMSSPYFPELCQHQVECEFSDPRELTMEADFWVSTRESEEAFGGAPERSGLGSSQPGEVGKDCSVPGRSQCSGMGEGPHVQSQRRGNGDGLRPKVPEIRSQVLEGSLREHQEGSLACTIGPSVEGDPTVSGELGGAAVASVPPVLVSGSTTPSEGVQKSRQRAERGLRTPVENLEGQGSALRAEPPMNDLGETISGLGGIQTLSDGQRSGDLRQPDSCVALRDSVSLEGGKCAPLEVLVCQAMVQPQGGDSGLNDQVQGVNSDLMGGKCAPKEVLVCQAMVQPQGGDSGLNNQVQGVNSDLMGGKCAPKEVLVCQAVVQPQGGDPRLDDQVQRVNSDLVGGRYAPQEVLGCQAVIQSVGTDPGLGGQVKGVSPDLEEGATANSAPTMLSSGGATPSWVVQDPRREGRGREASPLALVQPEGTDPRLEDQLQVNIPALIEELCRTASTSTLTVFDSGGAASAGRVQSPRGEDQGQVVIPDLVEERVVKGCQAPGATTPHSPQSQWLERSEVGLSSLTVVWGHCGLLSWWTELPLGGGGRESHPGGGVGNTTVLALVVLSAHCNTSVSKVKLGVAQMVSVDVEKDSPWVSLVGPESMDRGIQLESGRRRTGTCPCCCGPGSLFYRPNQGSTSRY</sequence>
<protein>
    <recommendedName>
        <fullName evidence="5">Paralemmin-3</fullName>
    </recommendedName>
</protein>
<comment type="caution">
    <text evidence="3">The sequence shown here is derived from an EMBL/GenBank/DDBJ whole genome shotgun (WGS) entry which is preliminary data.</text>
</comment>
<gene>
    <name evidence="3" type="ORF">NDU88_005394</name>
</gene>
<dbReference type="AlphaFoldDB" id="A0AAV7VLK4"/>
<feature type="coiled-coil region" evidence="1">
    <location>
        <begin position="108"/>
        <end position="145"/>
    </location>
</feature>
<organism evidence="3 4">
    <name type="scientific">Pleurodeles waltl</name>
    <name type="common">Iberian ribbed newt</name>
    <dbReference type="NCBI Taxonomy" id="8319"/>
    <lineage>
        <taxon>Eukaryota</taxon>
        <taxon>Metazoa</taxon>
        <taxon>Chordata</taxon>
        <taxon>Craniata</taxon>
        <taxon>Vertebrata</taxon>
        <taxon>Euteleostomi</taxon>
        <taxon>Amphibia</taxon>
        <taxon>Batrachia</taxon>
        <taxon>Caudata</taxon>
        <taxon>Salamandroidea</taxon>
        <taxon>Salamandridae</taxon>
        <taxon>Pleurodelinae</taxon>
        <taxon>Pleurodeles</taxon>
    </lineage>
</organism>
<evidence type="ECO:0000313" key="4">
    <source>
        <dbReference type="Proteomes" id="UP001066276"/>
    </source>
</evidence>
<evidence type="ECO:0000256" key="1">
    <source>
        <dbReference type="SAM" id="Coils"/>
    </source>
</evidence>
<proteinExistence type="predicted"/>
<keyword evidence="4" id="KW-1185">Reference proteome</keyword>
<evidence type="ECO:0000256" key="2">
    <source>
        <dbReference type="SAM" id="MobiDB-lite"/>
    </source>
</evidence>
<reference evidence="3" key="1">
    <citation type="journal article" date="2022" name="bioRxiv">
        <title>Sequencing and chromosome-scale assembly of the giantPleurodeles waltlgenome.</title>
        <authorList>
            <person name="Brown T."/>
            <person name="Elewa A."/>
            <person name="Iarovenko S."/>
            <person name="Subramanian E."/>
            <person name="Araus A.J."/>
            <person name="Petzold A."/>
            <person name="Susuki M."/>
            <person name="Suzuki K.-i.T."/>
            <person name="Hayashi T."/>
            <person name="Toyoda A."/>
            <person name="Oliveira C."/>
            <person name="Osipova E."/>
            <person name="Leigh N.D."/>
            <person name="Simon A."/>
            <person name="Yun M.H."/>
        </authorList>
    </citation>
    <scope>NUCLEOTIDE SEQUENCE</scope>
    <source>
        <strain evidence="3">20211129_DDA</strain>
        <tissue evidence="3">Liver</tissue>
    </source>
</reference>
<feature type="region of interest" description="Disordered" evidence="2">
    <location>
        <begin position="82"/>
        <end position="102"/>
    </location>
</feature>
<dbReference type="Proteomes" id="UP001066276">
    <property type="component" value="Chromosome 2_1"/>
</dbReference>
<feature type="compositionally biased region" description="Basic and acidic residues" evidence="2">
    <location>
        <begin position="715"/>
        <end position="724"/>
    </location>
</feature>